<feature type="transmembrane region" description="Helical" evidence="6">
    <location>
        <begin position="90"/>
        <end position="111"/>
    </location>
</feature>
<feature type="domain" description="Rhodopsin" evidence="7">
    <location>
        <begin position="90"/>
        <end position="162"/>
    </location>
</feature>
<organism evidence="8 9">
    <name type="scientific">Fusarium sarcochroum</name>
    <dbReference type="NCBI Taxonomy" id="1208366"/>
    <lineage>
        <taxon>Eukaryota</taxon>
        <taxon>Fungi</taxon>
        <taxon>Dikarya</taxon>
        <taxon>Ascomycota</taxon>
        <taxon>Pezizomycotina</taxon>
        <taxon>Sordariomycetes</taxon>
        <taxon>Hypocreomycetidae</taxon>
        <taxon>Hypocreales</taxon>
        <taxon>Nectriaceae</taxon>
        <taxon>Fusarium</taxon>
        <taxon>Fusarium lateritium species complex</taxon>
    </lineage>
</organism>
<dbReference type="InterPro" id="IPR049326">
    <property type="entry name" value="Rhodopsin_dom_fungi"/>
</dbReference>
<reference evidence="8" key="2">
    <citation type="submission" date="2020-05" db="EMBL/GenBank/DDBJ databases">
        <authorList>
            <person name="Kim H.-S."/>
            <person name="Proctor R.H."/>
            <person name="Brown D.W."/>
        </authorList>
    </citation>
    <scope>NUCLEOTIDE SEQUENCE</scope>
    <source>
        <strain evidence="8">NRRL 20472</strain>
    </source>
</reference>
<name>A0A8H4TSX9_9HYPO</name>
<dbReference type="GO" id="GO:0016020">
    <property type="term" value="C:membrane"/>
    <property type="evidence" value="ECO:0007669"/>
    <property type="project" value="UniProtKB-SubCell"/>
</dbReference>
<reference evidence="8" key="1">
    <citation type="journal article" date="2020" name="BMC Genomics">
        <title>Correction to: Identification and distribution of gene clusters required for synthesis of sphingolipid metabolism inhibitors in diverse species of the filamentous fungus Fusarium.</title>
        <authorList>
            <person name="Kim H.S."/>
            <person name="Lohmar J.M."/>
            <person name="Busman M."/>
            <person name="Brown D.W."/>
            <person name="Naumann T.A."/>
            <person name="Divon H.H."/>
            <person name="Lysoe E."/>
            <person name="Uhlig S."/>
            <person name="Proctor R.H."/>
        </authorList>
    </citation>
    <scope>NUCLEOTIDE SEQUENCE</scope>
    <source>
        <strain evidence="8">NRRL 20472</strain>
    </source>
</reference>
<feature type="transmembrane region" description="Helical" evidence="6">
    <location>
        <begin position="58"/>
        <end position="75"/>
    </location>
</feature>
<keyword evidence="4 6" id="KW-0472">Membrane</keyword>
<keyword evidence="3 6" id="KW-1133">Transmembrane helix</keyword>
<dbReference type="Proteomes" id="UP000622797">
    <property type="component" value="Unassembled WGS sequence"/>
</dbReference>
<evidence type="ECO:0000256" key="5">
    <source>
        <dbReference type="ARBA" id="ARBA00038359"/>
    </source>
</evidence>
<feature type="transmembrane region" description="Helical" evidence="6">
    <location>
        <begin position="118"/>
        <end position="140"/>
    </location>
</feature>
<dbReference type="InterPro" id="IPR052337">
    <property type="entry name" value="SAT4-like"/>
</dbReference>
<evidence type="ECO:0000256" key="6">
    <source>
        <dbReference type="SAM" id="Phobius"/>
    </source>
</evidence>
<protein>
    <recommendedName>
        <fullName evidence="7">Rhodopsin domain-containing protein</fullName>
    </recommendedName>
</protein>
<dbReference type="Pfam" id="PF20684">
    <property type="entry name" value="Fung_rhodopsin"/>
    <property type="match status" value="1"/>
</dbReference>
<comment type="subcellular location">
    <subcellularLocation>
        <location evidence="1">Membrane</location>
        <topology evidence="1">Multi-pass membrane protein</topology>
    </subcellularLocation>
</comment>
<comment type="similarity">
    <text evidence="5">Belongs to the SAT4 family.</text>
</comment>
<proteinExistence type="inferred from homology"/>
<evidence type="ECO:0000256" key="1">
    <source>
        <dbReference type="ARBA" id="ARBA00004141"/>
    </source>
</evidence>
<evidence type="ECO:0000256" key="2">
    <source>
        <dbReference type="ARBA" id="ARBA00022692"/>
    </source>
</evidence>
<feature type="transmembrane region" description="Helical" evidence="6">
    <location>
        <begin position="28"/>
        <end position="51"/>
    </location>
</feature>
<accession>A0A8H4TSX9</accession>
<evidence type="ECO:0000259" key="7">
    <source>
        <dbReference type="Pfam" id="PF20684"/>
    </source>
</evidence>
<evidence type="ECO:0000313" key="9">
    <source>
        <dbReference type="Proteomes" id="UP000622797"/>
    </source>
</evidence>
<keyword evidence="9" id="KW-1185">Reference proteome</keyword>
<dbReference type="PANTHER" id="PTHR33048">
    <property type="entry name" value="PTH11-LIKE INTEGRAL MEMBRANE PROTEIN (AFU_ORTHOLOGUE AFUA_5G11245)"/>
    <property type="match status" value="1"/>
</dbReference>
<evidence type="ECO:0000256" key="4">
    <source>
        <dbReference type="ARBA" id="ARBA00023136"/>
    </source>
</evidence>
<dbReference type="OrthoDB" id="3897607at2759"/>
<gene>
    <name evidence="8" type="ORF">FSARC_8542</name>
</gene>
<sequence length="185" mass="20238">MVKSLENLTGEDNAKVAHEQPLIPSPGFGLVSGILIYIFTAICSVFICLRVSTNEQQIPFIAASVLGTLSIHYGVSATNSYLDRYEMKNFLTVASDWACAITPFFVVYSLQMSKRSKVAVVAVLGLGALPSVAALMRIISYKCIDNKKYPNYTMGNVIVWSTALLVLSGTQSRNHRLFPAIPENL</sequence>
<dbReference type="PANTHER" id="PTHR33048:SF96">
    <property type="entry name" value="INTEGRAL MEMBRANE PROTEIN"/>
    <property type="match status" value="1"/>
</dbReference>
<keyword evidence="2 6" id="KW-0812">Transmembrane</keyword>
<evidence type="ECO:0000313" key="8">
    <source>
        <dbReference type="EMBL" id="KAF4963445.1"/>
    </source>
</evidence>
<evidence type="ECO:0000256" key="3">
    <source>
        <dbReference type="ARBA" id="ARBA00022989"/>
    </source>
</evidence>
<feature type="transmembrane region" description="Helical" evidence="6">
    <location>
        <begin position="152"/>
        <end position="170"/>
    </location>
</feature>
<dbReference type="EMBL" id="JABEXW010000472">
    <property type="protein sequence ID" value="KAF4963445.1"/>
    <property type="molecule type" value="Genomic_DNA"/>
</dbReference>
<dbReference type="AlphaFoldDB" id="A0A8H4TSX9"/>
<comment type="caution">
    <text evidence="8">The sequence shown here is derived from an EMBL/GenBank/DDBJ whole genome shotgun (WGS) entry which is preliminary data.</text>
</comment>